<dbReference type="PANTHER" id="PTHR15959:SF0">
    <property type="entry name" value="SYNTAXIN-18"/>
    <property type="match status" value="1"/>
</dbReference>
<feature type="compositionally biased region" description="Basic and acidic residues" evidence="9">
    <location>
        <begin position="178"/>
        <end position="189"/>
    </location>
</feature>
<keyword evidence="13" id="KW-1185">Reference proteome</keyword>
<dbReference type="eggNOG" id="KOG3894">
    <property type="taxonomic scope" value="Eukaryota"/>
</dbReference>
<evidence type="ECO:0000256" key="9">
    <source>
        <dbReference type="SAM" id="MobiDB-lite"/>
    </source>
</evidence>
<keyword evidence="6 10" id="KW-1133">Transmembrane helix</keyword>
<feature type="region of interest" description="Disordered" evidence="9">
    <location>
        <begin position="178"/>
        <end position="239"/>
    </location>
</feature>
<dbReference type="Proteomes" id="UP000007879">
    <property type="component" value="Unassembled WGS sequence"/>
</dbReference>
<dbReference type="GO" id="GO:0015031">
    <property type="term" value="P:protein transport"/>
    <property type="evidence" value="ECO:0007669"/>
    <property type="project" value="UniProtKB-KW"/>
</dbReference>
<evidence type="ECO:0000256" key="5">
    <source>
        <dbReference type="ARBA" id="ARBA00022927"/>
    </source>
</evidence>
<dbReference type="OrthoDB" id="342981at2759"/>
<feature type="transmembrane region" description="Helical" evidence="10">
    <location>
        <begin position="329"/>
        <end position="350"/>
    </location>
</feature>
<dbReference type="STRING" id="400682.A0A1X7U638"/>
<evidence type="ECO:0000313" key="12">
    <source>
        <dbReference type="EnsemblMetazoa" id="Aqu2.1.22989_001"/>
    </source>
</evidence>
<feature type="region of interest" description="Disordered" evidence="9">
    <location>
        <begin position="116"/>
        <end position="139"/>
    </location>
</feature>
<dbReference type="GO" id="GO:0006890">
    <property type="term" value="P:retrograde vesicle-mediated transport, Golgi to endoplasmic reticulum"/>
    <property type="evidence" value="ECO:0007669"/>
    <property type="project" value="TreeGrafter"/>
</dbReference>
<proteinExistence type="inferred from homology"/>
<keyword evidence="4 10" id="KW-0812">Transmembrane</keyword>
<evidence type="ECO:0000256" key="8">
    <source>
        <dbReference type="ARBA" id="ARBA00023136"/>
    </source>
</evidence>
<feature type="domain" description="SNARE-complex protein Syntaxin-18 N-terminal" evidence="11">
    <location>
        <begin position="3"/>
        <end position="89"/>
    </location>
</feature>
<dbReference type="PANTHER" id="PTHR15959">
    <property type="entry name" value="SYNTAXIN-18"/>
    <property type="match status" value="1"/>
</dbReference>
<evidence type="ECO:0000256" key="1">
    <source>
        <dbReference type="ARBA" id="ARBA00004211"/>
    </source>
</evidence>
<organism evidence="12">
    <name type="scientific">Amphimedon queenslandica</name>
    <name type="common">Sponge</name>
    <dbReference type="NCBI Taxonomy" id="400682"/>
    <lineage>
        <taxon>Eukaryota</taxon>
        <taxon>Metazoa</taxon>
        <taxon>Porifera</taxon>
        <taxon>Demospongiae</taxon>
        <taxon>Heteroscleromorpha</taxon>
        <taxon>Haplosclerida</taxon>
        <taxon>Niphatidae</taxon>
        <taxon>Amphimedon</taxon>
    </lineage>
</organism>
<evidence type="ECO:0000256" key="7">
    <source>
        <dbReference type="ARBA" id="ARBA00023054"/>
    </source>
</evidence>
<feature type="compositionally biased region" description="Low complexity" evidence="9">
    <location>
        <begin position="206"/>
        <end position="227"/>
    </location>
</feature>
<dbReference type="EnsemblMetazoa" id="Aqu2.1.22989_001">
    <property type="protein sequence ID" value="Aqu2.1.22989_001"/>
    <property type="gene ID" value="Aqu2.1.22989"/>
</dbReference>
<dbReference type="SUPFAM" id="SSF58038">
    <property type="entry name" value="SNARE fusion complex"/>
    <property type="match status" value="1"/>
</dbReference>
<keyword evidence="8 10" id="KW-0472">Membrane</keyword>
<dbReference type="KEGG" id="aqu:100637176"/>
<evidence type="ECO:0000256" key="4">
    <source>
        <dbReference type="ARBA" id="ARBA00022692"/>
    </source>
</evidence>
<gene>
    <name evidence="12" type="primary">100637176</name>
</gene>
<dbReference type="OMA" id="YMRIGQH"/>
<keyword evidence="5" id="KW-0653">Protein transport</keyword>
<reference evidence="13" key="1">
    <citation type="journal article" date="2010" name="Nature">
        <title>The Amphimedon queenslandica genome and the evolution of animal complexity.</title>
        <authorList>
            <person name="Srivastava M."/>
            <person name="Simakov O."/>
            <person name="Chapman J."/>
            <person name="Fahey B."/>
            <person name="Gauthier M.E."/>
            <person name="Mitros T."/>
            <person name="Richards G.S."/>
            <person name="Conaco C."/>
            <person name="Dacre M."/>
            <person name="Hellsten U."/>
            <person name="Larroux C."/>
            <person name="Putnam N.H."/>
            <person name="Stanke M."/>
            <person name="Adamska M."/>
            <person name="Darling A."/>
            <person name="Degnan S.M."/>
            <person name="Oakley T.H."/>
            <person name="Plachetzki D.C."/>
            <person name="Zhai Y."/>
            <person name="Adamski M."/>
            <person name="Calcino A."/>
            <person name="Cummins S.F."/>
            <person name="Goodstein D.M."/>
            <person name="Harris C."/>
            <person name="Jackson D.J."/>
            <person name="Leys S.P."/>
            <person name="Shu S."/>
            <person name="Woodcroft B.J."/>
            <person name="Vervoort M."/>
            <person name="Kosik K.S."/>
            <person name="Manning G."/>
            <person name="Degnan B.M."/>
            <person name="Rokhsar D.S."/>
        </authorList>
    </citation>
    <scope>NUCLEOTIDE SEQUENCE [LARGE SCALE GENOMIC DNA]</scope>
</reference>
<dbReference type="Gene3D" id="1.20.5.110">
    <property type="match status" value="1"/>
</dbReference>
<dbReference type="GO" id="GO:0031201">
    <property type="term" value="C:SNARE complex"/>
    <property type="evidence" value="ECO:0007669"/>
    <property type="project" value="TreeGrafter"/>
</dbReference>
<reference evidence="12" key="2">
    <citation type="submission" date="2017-05" db="UniProtKB">
        <authorList>
            <consortium name="EnsemblMetazoa"/>
        </authorList>
    </citation>
    <scope>IDENTIFICATION</scope>
</reference>
<evidence type="ECO:0000313" key="13">
    <source>
        <dbReference type="Proteomes" id="UP000007879"/>
    </source>
</evidence>
<comment type="similarity">
    <text evidence="2">Belongs to the syntaxin family.</text>
</comment>
<dbReference type="Pfam" id="PF10496">
    <property type="entry name" value="Syntaxin-18_N"/>
    <property type="match status" value="1"/>
</dbReference>
<comment type="subcellular location">
    <subcellularLocation>
        <location evidence="1">Membrane</location>
        <topology evidence="1">Single-pass type IV membrane protein</topology>
    </subcellularLocation>
</comment>
<dbReference type="InParanoid" id="A0A1X7U638"/>
<evidence type="ECO:0000256" key="2">
    <source>
        <dbReference type="ARBA" id="ARBA00009063"/>
    </source>
</evidence>
<evidence type="ECO:0000256" key="3">
    <source>
        <dbReference type="ARBA" id="ARBA00022448"/>
    </source>
</evidence>
<evidence type="ECO:0000256" key="6">
    <source>
        <dbReference type="ARBA" id="ARBA00022989"/>
    </source>
</evidence>
<keyword evidence="3" id="KW-0813">Transport</keyword>
<protein>
    <recommendedName>
        <fullName evidence="11">SNARE-complex protein Syntaxin-18 N-terminal domain-containing protein</fullName>
    </recommendedName>
</protein>
<name>A0A1X7U638_AMPQE</name>
<keyword evidence="7" id="KW-0175">Coiled coil</keyword>
<dbReference type="InterPro" id="IPR019529">
    <property type="entry name" value="Syntaxin-18_N"/>
</dbReference>
<accession>A0A1X7U638</accession>
<dbReference type="AlphaFoldDB" id="A0A1X7U638"/>
<dbReference type="EnsemblMetazoa" id="XM_003388897.3">
    <property type="protein sequence ID" value="XP_003388945.1"/>
    <property type="gene ID" value="LOC100637176"/>
</dbReference>
<dbReference type="GO" id="GO:0005783">
    <property type="term" value="C:endoplasmic reticulum"/>
    <property type="evidence" value="ECO:0007669"/>
    <property type="project" value="TreeGrafter"/>
</dbReference>
<evidence type="ECO:0000259" key="11">
    <source>
        <dbReference type="Pfam" id="PF10496"/>
    </source>
</evidence>
<evidence type="ECO:0000256" key="10">
    <source>
        <dbReference type="SAM" id="Phobius"/>
    </source>
</evidence>
<sequence length="351" mass="39848">MADKTELFKAVVKTIKLREKNKKEDKNAHSLLLKKKRNNSEFERLAKEGAKLITELRDFLLKHRKDYIDATSYLASEFASMSDEERDLIDSGAQDFIKRCSEMITQTRKLINHFNTDVPNDSGRGQENSGCGQEEVKTQQRKEHRVMVIGFLQVYLKDVCSLYSEQKAIRVKRIVEKKKASRLQPERRSNSSPIAAVKHTSLEDVSTTGQTSSATSQTGSSTSQTSSDAPVATSGGGFNFEETLTSEEREMFQQENALMMSHMSSLVDEVRQIEGKVLAISKLQETFTENVLRQAEGLNAIHEMTVTSTENVREGNEEIRNAIRNKASLRMWILFILVVCSFILLFLDWYS</sequence>
<feature type="compositionally biased region" description="Polar residues" evidence="9">
    <location>
        <begin position="116"/>
        <end position="131"/>
    </location>
</feature>